<comment type="caution">
    <text evidence="2">The sequence shown here is derived from an EMBL/GenBank/DDBJ whole genome shotgun (WGS) entry which is preliminary data.</text>
</comment>
<feature type="compositionally biased region" description="Acidic residues" evidence="1">
    <location>
        <begin position="46"/>
        <end position="56"/>
    </location>
</feature>
<reference evidence="2" key="1">
    <citation type="submission" date="2020-10" db="EMBL/GenBank/DDBJ databases">
        <title>Unveiling of a novel bifunctional photoreceptor, Dualchrome1, isolated from a cosmopolitan green alga.</title>
        <authorList>
            <person name="Suzuki S."/>
            <person name="Kawachi M."/>
        </authorList>
    </citation>
    <scope>NUCLEOTIDE SEQUENCE</scope>
    <source>
        <strain evidence="2">NIES 2893</strain>
    </source>
</reference>
<evidence type="ECO:0000313" key="3">
    <source>
        <dbReference type="Proteomes" id="UP000660262"/>
    </source>
</evidence>
<evidence type="ECO:0008006" key="4">
    <source>
        <dbReference type="Google" id="ProtNLM"/>
    </source>
</evidence>
<keyword evidence="3" id="KW-1185">Reference proteome</keyword>
<sequence>MLATANSSARAPRPRIGARAQNRCAHVPHRTRAKASDASEHAPENADFEDDDDDESGAVFYHTQPSDYPDDANLFRGLDVELGFHADLKESTKPALELLPPEERKKAERDWFYVPEGGWPTEKDYLSRKVSYVSEAEDVELSDAHDDADARTPLGELREGQIIDGVVSGINFGLGCFVDVGAHHDGVVRMTKDEWMLGEDPEWSLEPAENYPRQQLRCASEKHGGGGTPVKVMVKKVWANDNKRFRLPLELVLLEPDLSRFMKRQLQGAADGHYPPLNFYAGEDFFEVCEAVGRPTIRLYPSAAGGGGAAAPPTGGYSETLWRRNIDGSLSDRFTVTSDPLERSPYFNMALAADANPEDARHSTYHQQDHDLAPGAPSGEFCMPRPTVEIAVREGDRVHGGSHGGEIVIARPVPSDDAIV</sequence>
<evidence type="ECO:0000256" key="1">
    <source>
        <dbReference type="SAM" id="MobiDB-lite"/>
    </source>
</evidence>
<dbReference type="OrthoDB" id="514964at2759"/>
<dbReference type="AlphaFoldDB" id="A0A830HNL3"/>
<gene>
    <name evidence="2" type="ORF">PPROV_000543400</name>
</gene>
<feature type="compositionally biased region" description="Low complexity" evidence="1">
    <location>
        <begin position="9"/>
        <end position="20"/>
    </location>
</feature>
<dbReference type="InterPro" id="IPR012340">
    <property type="entry name" value="NA-bd_OB-fold"/>
</dbReference>
<dbReference type="Gene3D" id="2.40.50.140">
    <property type="entry name" value="Nucleic acid-binding proteins"/>
    <property type="match status" value="1"/>
</dbReference>
<feature type="compositionally biased region" description="Basic and acidic residues" evidence="1">
    <location>
        <begin position="34"/>
        <end position="44"/>
    </location>
</feature>
<protein>
    <recommendedName>
        <fullName evidence="4">S1 motif domain-containing protein</fullName>
    </recommendedName>
</protein>
<evidence type="ECO:0000313" key="2">
    <source>
        <dbReference type="EMBL" id="GHP06689.1"/>
    </source>
</evidence>
<organism evidence="2 3">
    <name type="scientific">Pycnococcus provasolii</name>
    <dbReference type="NCBI Taxonomy" id="41880"/>
    <lineage>
        <taxon>Eukaryota</taxon>
        <taxon>Viridiplantae</taxon>
        <taxon>Chlorophyta</taxon>
        <taxon>Pseudoscourfieldiophyceae</taxon>
        <taxon>Pseudoscourfieldiales</taxon>
        <taxon>Pycnococcaceae</taxon>
        <taxon>Pycnococcus</taxon>
    </lineage>
</organism>
<name>A0A830HNL3_9CHLO</name>
<feature type="region of interest" description="Disordered" evidence="1">
    <location>
        <begin position="1"/>
        <end position="66"/>
    </location>
</feature>
<proteinExistence type="predicted"/>
<dbReference type="EMBL" id="BNJQ01000013">
    <property type="protein sequence ID" value="GHP06689.1"/>
    <property type="molecule type" value="Genomic_DNA"/>
</dbReference>
<dbReference type="Proteomes" id="UP000660262">
    <property type="component" value="Unassembled WGS sequence"/>
</dbReference>
<accession>A0A830HNL3</accession>